<comment type="similarity">
    <text evidence="1">Belongs to the enoyl-CoA hydratase/isomerase family.</text>
</comment>
<reference evidence="4 6" key="1">
    <citation type="submission" date="2015-02" db="EMBL/GenBank/DDBJ databases">
        <title>Physiological reanalysis, assessment of diazotrophy, and genome sequences of multiple isolates of Streptomyces thermoautotrophicus.</title>
        <authorList>
            <person name="MacKellar D.C."/>
            <person name="Lieber L."/>
            <person name="Norman J."/>
            <person name="Bolger A."/>
            <person name="Tobin C."/>
            <person name="Murray J.W."/>
            <person name="Prell J."/>
        </authorList>
    </citation>
    <scope>NUCLEOTIDE SEQUENCE [LARGE SCALE GENOMIC DNA]</scope>
    <source>
        <strain evidence="4 6">UBT1</strain>
    </source>
</reference>
<reference evidence="5" key="2">
    <citation type="submission" date="2015-02" db="EMBL/GenBank/DDBJ databases">
        <title>Physiological reanalysis, assessment of diazotrophy, and genome sequences of multiple isolates of Streptomyces thermoautotrophicus.</title>
        <authorList>
            <person name="MacKellar D.C."/>
            <person name="Lieber L."/>
            <person name="Norman J."/>
            <person name="Bolger A."/>
            <person name="Tobin C."/>
            <person name="Murray J.W."/>
            <person name="Friesen M."/>
            <person name="Prell J."/>
        </authorList>
    </citation>
    <scope>NUCLEOTIDE SEQUENCE [LARGE SCALE GENOMIC DNA]</scope>
    <source>
        <strain evidence="5">UBT1</strain>
    </source>
</reference>
<evidence type="ECO:0000313" key="3">
    <source>
        <dbReference type="EMBL" id="KWX05593.1"/>
    </source>
</evidence>
<dbReference type="PATRIC" id="fig|1469144.8.peg.5046"/>
<proteinExistence type="inferred from homology"/>
<dbReference type="InterPro" id="IPR002539">
    <property type="entry name" value="MaoC-like_dom"/>
</dbReference>
<sequence>MSVGDRLRGPGITITDAHLVSWAGLTGDWVSLHLDEEYAARTRFGRRIAHGPLTLSLSLGLMTQTGFFGNVIAWLGLDEVRATAPVFVGDTIHPEAEVILTRPSSQGGRGVWTLAYQTLNQRSEVVMTFRSSFLVRRRPS</sequence>
<comment type="caution">
    <text evidence="4">The sequence shown here is derived from an EMBL/GenBank/DDBJ whole genome shotgun (WGS) entry which is preliminary data.</text>
</comment>
<evidence type="ECO:0000313" key="6">
    <source>
        <dbReference type="Proteomes" id="UP000070659"/>
    </source>
</evidence>
<dbReference type="SUPFAM" id="SSF54637">
    <property type="entry name" value="Thioesterase/thiol ester dehydrase-isomerase"/>
    <property type="match status" value="1"/>
</dbReference>
<dbReference type="EMBL" id="JYIK01000851">
    <property type="protein sequence ID" value="KWX09282.1"/>
    <property type="molecule type" value="Genomic_DNA"/>
</dbReference>
<dbReference type="EMBL" id="JYIJ01000011">
    <property type="protein sequence ID" value="KWX05593.1"/>
    <property type="molecule type" value="Genomic_DNA"/>
</dbReference>
<organism evidence="4 5">
    <name type="scientific">Carbonactinospora thermoautotrophica</name>
    <dbReference type="NCBI Taxonomy" id="1469144"/>
    <lineage>
        <taxon>Bacteria</taxon>
        <taxon>Bacillati</taxon>
        <taxon>Actinomycetota</taxon>
        <taxon>Actinomycetes</taxon>
        <taxon>Kitasatosporales</taxon>
        <taxon>Carbonactinosporaceae</taxon>
        <taxon>Carbonactinospora</taxon>
    </lineage>
</organism>
<name>A0A132NHT1_9ACTN</name>
<dbReference type="InterPro" id="IPR052342">
    <property type="entry name" value="MCH/BMMD"/>
</dbReference>
<dbReference type="AlphaFoldDB" id="A0A132NHT1"/>
<dbReference type="PANTHER" id="PTHR43664:SF1">
    <property type="entry name" value="BETA-METHYLMALYL-COA DEHYDRATASE"/>
    <property type="match status" value="1"/>
</dbReference>
<dbReference type="InterPro" id="IPR029069">
    <property type="entry name" value="HotDog_dom_sf"/>
</dbReference>
<gene>
    <name evidence="3" type="ORF">TH66_02080</name>
    <name evidence="4" type="ORF">TR74_10550</name>
</gene>
<evidence type="ECO:0000313" key="5">
    <source>
        <dbReference type="Proteomes" id="UP000070598"/>
    </source>
</evidence>
<dbReference type="Proteomes" id="UP000070598">
    <property type="component" value="Unassembled WGS sequence"/>
</dbReference>
<evidence type="ECO:0000256" key="1">
    <source>
        <dbReference type="ARBA" id="ARBA00005254"/>
    </source>
</evidence>
<dbReference type="PANTHER" id="PTHR43664">
    <property type="entry name" value="MONOAMINE OXIDASE-RELATED"/>
    <property type="match status" value="1"/>
</dbReference>
<feature type="domain" description="MaoC-like" evidence="2">
    <location>
        <begin position="9"/>
        <end position="98"/>
    </location>
</feature>
<dbReference type="Proteomes" id="UP000070659">
    <property type="component" value="Unassembled WGS sequence"/>
</dbReference>
<protein>
    <recommendedName>
        <fullName evidence="2">MaoC-like domain-containing protein</fullName>
    </recommendedName>
</protein>
<evidence type="ECO:0000313" key="4">
    <source>
        <dbReference type="EMBL" id="KWX09282.1"/>
    </source>
</evidence>
<dbReference type="Gene3D" id="3.10.129.10">
    <property type="entry name" value="Hotdog Thioesterase"/>
    <property type="match status" value="1"/>
</dbReference>
<evidence type="ECO:0000259" key="2">
    <source>
        <dbReference type="Pfam" id="PF01575"/>
    </source>
</evidence>
<accession>A0A132NHT1</accession>
<dbReference type="Pfam" id="PF01575">
    <property type="entry name" value="MaoC_dehydratas"/>
    <property type="match status" value="1"/>
</dbReference>